<organism evidence="9 10">
    <name type="scientific">Serendipita indica (strain DSM 11827)</name>
    <name type="common">Root endophyte fungus</name>
    <name type="synonym">Piriformospora indica</name>
    <dbReference type="NCBI Taxonomy" id="1109443"/>
    <lineage>
        <taxon>Eukaryota</taxon>
        <taxon>Fungi</taxon>
        <taxon>Dikarya</taxon>
        <taxon>Basidiomycota</taxon>
        <taxon>Agaricomycotina</taxon>
        <taxon>Agaricomycetes</taxon>
        <taxon>Sebacinales</taxon>
        <taxon>Serendipitaceae</taxon>
        <taxon>Serendipita</taxon>
    </lineage>
</organism>
<dbReference type="GO" id="GO:0046872">
    <property type="term" value="F:metal ion binding"/>
    <property type="evidence" value="ECO:0007669"/>
    <property type="project" value="UniProtKB-KW"/>
</dbReference>
<evidence type="ECO:0000256" key="5">
    <source>
        <dbReference type="ARBA" id="ARBA00023014"/>
    </source>
</evidence>
<evidence type="ECO:0000256" key="3">
    <source>
        <dbReference type="ARBA" id="ARBA00022946"/>
    </source>
</evidence>
<protein>
    <submittedName>
        <fullName evidence="9">Uncharacterized protein</fullName>
    </submittedName>
</protein>
<feature type="compositionally biased region" description="Basic residues" evidence="8">
    <location>
        <begin position="621"/>
        <end position="637"/>
    </location>
</feature>
<dbReference type="InParanoid" id="G4TBR8"/>
<accession>G4TBR8</accession>
<evidence type="ECO:0000313" key="10">
    <source>
        <dbReference type="Proteomes" id="UP000007148"/>
    </source>
</evidence>
<dbReference type="GO" id="GO:0005763">
    <property type="term" value="C:mitochondrial small ribosomal subunit"/>
    <property type="evidence" value="ECO:0007669"/>
    <property type="project" value="TreeGrafter"/>
</dbReference>
<dbReference type="GO" id="GO:0006412">
    <property type="term" value="P:translation"/>
    <property type="evidence" value="ECO:0007669"/>
    <property type="project" value="InterPro"/>
</dbReference>
<dbReference type="PANTHER" id="PTHR13184:SF5">
    <property type="entry name" value="METHYLTRANSFERASE-LIKE PROTEIN 17, MITOCHONDRIAL"/>
    <property type="match status" value="1"/>
</dbReference>
<evidence type="ECO:0000256" key="8">
    <source>
        <dbReference type="SAM" id="MobiDB-lite"/>
    </source>
</evidence>
<keyword evidence="2" id="KW-0479">Metal-binding</keyword>
<proteinExistence type="predicted"/>
<feature type="region of interest" description="Disordered" evidence="8">
    <location>
        <begin position="618"/>
        <end position="646"/>
    </location>
</feature>
<evidence type="ECO:0000256" key="6">
    <source>
        <dbReference type="ARBA" id="ARBA00023128"/>
    </source>
</evidence>
<dbReference type="Proteomes" id="UP000007148">
    <property type="component" value="Unassembled WGS sequence"/>
</dbReference>
<keyword evidence="10" id="KW-1185">Reference proteome</keyword>
<keyword evidence="6" id="KW-0496">Mitochondrion</keyword>
<evidence type="ECO:0000256" key="7">
    <source>
        <dbReference type="ARBA" id="ARBA00045681"/>
    </source>
</evidence>
<dbReference type="GO" id="GO:0003735">
    <property type="term" value="F:structural constituent of ribosome"/>
    <property type="evidence" value="ECO:0007669"/>
    <property type="project" value="TreeGrafter"/>
</dbReference>
<dbReference type="OMA" id="IMRMTIP"/>
<dbReference type="AlphaFoldDB" id="G4TBR8"/>
<sequence length="646" mass="73302">MLRTATRPCLQLHARYISNTSQASSAELNNSPPAELDGPDKQLVEDINISFQKHENSFGQVSDAFKTANAYAENLQDDSSLVNIRPSSEPLKSTQWKRKSAAARFGSDRINQIKLPFELISSMEMLVNENDKHQLRQDAKRLFSTPLGARSRWTADTPKYESTRDERLKGPREGLAYAVITLPGQAAAITSVLYELKLRSPRDWTATTILDFGSQTGAAFWSTLTFFGKREEGWEHQETTLKETSVKRYVGFDNRQGLVSLAKRIERDRMTGDCAVIHRQFWRELNDFDLQQIQGDHRQAIAISAFVLSQLPTSASKSNLSKKCGTQRPIRLHTGEGFRAVADARDYLLGLGNASEGGAHIVAPCPHDGACPLKSTPDVCAFSQRFHRPEFQKKTKHAKGFYEDVQYSYVVVRRGARPPLPKRLAYYPSMMTSNPIRQDKRSDVPSVDTLEHAPADSSDGIEIVHSEPLNQDDKGIYPDEGDALPLETERQGTERIYQTEAADTVLQEHLRQSSYSWRRIIYSPMKRSGHVTMDTCTPNGQIARIVIPKSQGKRDYYDARKAGWGDLFPHEPKNGEVIRARGIRRLEKNEATSDVEPDEDDSIDQMLDAFGIDLDKLGRSKRDKHDRRDQHRRRKVWRKQEERGYN</sequence>
<dbReference type="STRING" id="1109443.G4TBR8"/>
<dbReference type="GO" id="GO:0008168">
    <property type="term" value="F:methyltransferase activity"/>
    <property type="evidence" value="ECO:0007669"/>
    <property type="project" value="InterPro"/>
</dbReference>
<comment type="caution">
    <text evidence="9">The sequence shown here is derived from an EMBL/GenBank/DDBJ whole genome shotgun (WGS) entry which is preliminary data.</text>
</comment>
<dbReference type="OrthoDB" id="421327at2759"/>
<dbReference type="InterPro" id="IPR015324">
    <property type="entry name" value="Ribosomal_Rsm22-like"/>
</dbReference>
<dbReference type="InterPro" id="IPR052571">
    <property type="entry name" value="Mt_RNA_Methyltransferase"/>
</dbReference>
<dbReference type="HOGENOM" id="CLU_019579_0_0_1"/>
<reference evidence="9 10" key="1">
    <citation type="journal article" date="2011" name="PLoS Pathog.">
        <title>Endophytic Life Strategies Decoded by Genome and Transcriptome Analyses of the Mutualistic Root Symbiont Piriformospora indica.</title>
        <authorList>
            <person name="Zuccaro A."/>
            <person name="Lahrmann U."/>
            <person name="Guldener U."/>
            <person name="Langen G."/>
            <person name="Pfiffi S."/>
            <person name="Biedenkopf D."/>
            <person name="Wong P."/>
            <person name="Samans B."/>
            <person name="Grimm C."/>
            <person name="Basiewicz M."/>
            <person name="Murat C."/>
            <person name="Martin F."/>
            <person name="Kogel K.H."/>
        </authorList>
    </citation>
    <scope>NUCLEOTIDE SEQUENCE [LARGE SCALE GENOMIC DNA]</scope>
    <source>
        <strain evidence="9 10">DSM 11827</strain>
    </source>
</reference>
<dbReference type="EMBL" id="CAFZ01000039">
    <property type="protein sequence ID" value="CCA68727.1"/>
    <property type="molecule type" value="Genomic_DNA"/>
</dbReference>
<keyword evidence="3" id="KW-0809">Transit peptide</keyword>
<dbReference type="GO" id="GO:0051536">
    <property type="term" value="F:iron-sulfur cluster binding"/>
    <property type="evidence" value="ECO:0007669"/>
    <property type="project" value="UniProtKB-KW"/>
</dbReference>
<keyword evidence="4" id="KW-0408">Iron</keyword>
<evidence type="ECO:0000256" key="4">
    <source>
        <dbReference type="ARBA" id="ARBA00023004"/>
    </source>
</evidence>
<keyword evidence="5" id="KW-0411">Iron-sulfur</keyword>
<evidence type="ECO:0000256" key="1">
    <source>
        <dbReference type="ARBA" id="ARBA00004173"/>
    </source>
</evidence>
<evidence type="ECO:0000313" key="9">
    <source>
        <dbReference type="EMBL" id="CCA68727.1"/>
    </source>
</evidence>
<gene>
    <name evidence="9" type="ORF">PIIN_02591</name>
</gene>
<comment type="function">
    <text evidence="7">Mitochondrial ribosome (mitoribosome) assembly factor. Binds at the interface of the head and body domains of the mitochondrial small ribosomal subunit (mt-SSU), occluding the mRNA channel and preventing compaction of the head domain towards the body. Probable inactive methyltransferase: retains the characteristic folding and ability to bind S-adenosyl-L-methionine, but it probably lost its methyltransferase activity.</text>
</comment>
<dbReference type="eggNOG" id="KOG2539">
    <property type="taxonomic scope" value="Eukaryota"/>
</dbReference>
<dbReference type="PANTHER" id="PTHR13184">
    <property type="entry name" value="37S RIBOSOMAL PROTEIN S22"/>
    <property type="match status" value="1"/>
</dbReference>
<evidence type="ECO:0000256" key="2">
    <source>
        <dbReference type="ARBA" id="ARBA00022723"/>
    </source>
</evidence>
<name>G4TBR8_SERID</name>
<comment type="subcellular location">
    <subcellularLocation>
        <location evidence="1">Mitochondrion</location>
    </subcellularLocation>
</comment>
<dbReference type="Pfam" id="PF09243">
    <property type="entry name" value="Rsm22"/>
    <property type="match status" value="2"/>
</dbReference>